<evidence type="ECO:0000313" key="2">
    <source>
        <dbReference type="EMBL" id="CAG1999494.1"/>
    </source>
</evidence>
<proteinExistence type="predicted"/>
<reference evidence="2" key="1">
    <citation type="submission" date="2021-03" db="EMBL/GenBank/DDBJ databases">
        <authorList>
            <person name="Alouane T."/>
            <person name="Langin T."/>
            <person name="Bonhomme L."/>
        </authorList>
    </citation>
    <scope>NUCLEOTIDE SEQUENCE</scope>
    <source>
        <strain evidence="2">MDC_Fg202</strain>
    </source>
</reference>
<dbReference type="Proteomes" id="UP000746612">
    <property type="component" value="Unassembled WGS sequence"/>
</dbReference>
<comment type="caution">
    <text evidence="2">The sequence shown here is derived from an EMBL/GenBank/DDBJ whole genome shotgun (WGS) entry which is preliminary data.</text>
</comment>
<feature type="region of interest" description="Disordered" evidence="1">
    <location>
        <begin position="25"/>
        <end position="73"/>
    </location>
</feature>
<accession>A0A9N8WXC9</accession>
<organism evidence="2 3">
    <name type="scientific">Gibberella zeae</name>
    <name type="common">Wheat head blight fungus</name>
    <name type="synonym">Fusarium graminearum</name>
    <dbReference type="NCBI Taxonomy" id="5518"/>
    <lineage>
        <taxon>Eukaryota</taxon>
        <taxon>Fungi</taxon>
        <taxon>Dikarya</taxon>
        <taxon>Ascomycota</taxon>
        <taxon>Pezizomycotina</taxon>
        <taxon>Sordariomycetes</taxon>
        <taxon>Hypocreomycetidae</taxon>
        <taxon>Hypocreales</taxon>
        <taxon>Nectriaceae</taxon>
        <taxon>Fusarium</taxon>
    </lineage>
</organism>
<feature type="compositionally biased region" description="Low complexity" evidence="1">
    <location>
        <begin position="25"/>
        <end position="47"/>
    </location>
</feature>
<sequence length="73" mass="7442">MTASVVEQCFLEKYIPLAQGPGAAAAYPASTRSASPAASADAATGPDDSSHDSTPNYMAGGLDGPHIYEQDLK</sequence>
<dbReference type="EMBL" id="CAJPIJ010000163">
    <property type="protein sequence ID" value="CAG1999494.1"/>
    <property type="molecule type" value="Genomic_DNA"/>
</dbReference>
<evidence type="ECO:0000256" key="1">
    <source>
        <dbReference type="SAM" id="MobiDB-lite"/>
    </source>
</evidence>
<protein>
    <submittedName>
        <fullName evidence="2">Uncharacterized protein</fullName>
    </submittedName>
</protein>
<gene>
    <name evidence="2" type="ORF">MDCFG202_LOCUS449444</name>
</gene>
<dbReference type="AlphaFoldDB" id="A0A9N8WXC9"/>
<evidence type="ECO:0000313" key="3">
    <source>
        <dbReference type="Proteomes" id="UP000746612"/>
    </source>
</evidence>
<name>A0A9N8WXC9_GIBZA</name>